<sequence length="109" mass="11884">MSNITDTGKYAVQVAEVPPEEVTPGIVRRPLPKTDNARGWLIDFAPGTEWPEVDVHASEERYYVLNGEVIEGEERHGPGSYVVFAPGSSHRPRSDIGATILGWTDLPGA</sequence>
<reference evidence="2" key="1">
    <citation type="submission" date="2019-04" db="EMBL/GenBank/DDBJ databases">
        <title>Draft genome sequences of Streptomyces avermitilis MC3.</title>
        <authorList>
            <person name="Komaki H."/>
            <person name="Tamura T."/>
            <person name="Hosoyama A."/>
        </authorList>
    </citation>
    <scope>NUCLEOTIDE SEQUENCE</scope>
    <source>
        <strain evidence="2">MC3</strain>
    </source>
</reference>
<proteinExistence type="predicted"/>
<evidence type="ECO:0000259" key="1">
    <source>
        <dbReference type="Pfam" id="PF12973"/>
    </source>
</evidence>
<accession>A0A499VST4</accession>
<dbReference type="OMA" id="WARGWMY"/>
<protein>
    <recommendedName>
        <fullName evidence="1">ChrR-like cupin domain-containing protein</fullName>
    </recommendedName>
</protein>
<gene>
    <name evidence="2" type="ORF">SAVMC3_36550</name>
</gene>
<dbReference type="SUPFAM" id="SSF51182">
    <property type="entry name" value="RmlC-like cupins"/>
    <property type="match status" value="1"/>
</dbReference>
<dbReference type="Gene3D" id="2.60.120.10">
    <property type="entry name" value="Jelly Rolls"/>
    <property type="match status" value="1"/>
</dbReference>
<dbReference type="InterPro" id="IPR014710">
    <property type="entry name" value="RmlC-like_jellyroll"/>
</dbReference>
<dbReference type="InterPro" id="IPR025979">
    <property type="entry name" value="ChrR-like_cupin_dom"/>
</dbReference>
<dbReference type="AlphaFoldDB" id="A0A499VST4"/>
<organism evidence="2">
    <name type="scientific">Streptomyces avermitilis</name>
    <dbReference type="NCBI Taxonomy" id="33903"/>
    <lineage>
        <taxon>Bacteria</taxon>
        <taxon>Bacillati</taxon>
        <taxon>Actinomycetota</taxon>
        <taxon>Actinomycetes</taxon>
        <taxon>Kitasatosporales</taxon>
        <taxon>Streptomycetaceae</taxon>
        <taxon>Streptomyces</taxon>
    </lineage>
</organism>
<dbReference type="GeneID" id="41540242"/>
<feature type="domain" description="ChrR-like cupin" evidence="1">
    <location>
        <begin position="9"/>
        <end position="96"/>
    </location>
</feature>
<dbReference type="InterPro" id="IPR011051">
    <property type="entry name" value="RmlC_Cupin_sf"/>
</dbReference>
<dbReference type="EMBL" id="AP019621">
    <property type="protein sequence ID" value="BBJ51026.1"/>
    <property type="molecule type" value="Genomic_DNA"/>
</dbReference>
<name>A0A499VST4_STRAX</name>
<dbReference type="Pfam" id="PF12973">
    <property type="entry name" value="Cupin_7"/>
    <property type="match status" value="1"/>
</dbReference>
<evidence type="ECO:0000313" key="2">
    <source>
        <dbReference type="EMBL" id="BBJ51026.1"/>
    </source>
</evidence>
<dbReference type="RefSeq" id="WP_010984597.1">
    <property type="nucleotide sequence ID" value="NZ_BAABTN010000038.1"/>
</dbReference>